<dbReference type="EMBL" id="VSWC01000093">
    <property type="protein sequence ID" value="KAA1089174.1"/>
    <property type="molecule type" value="Genomic_DNA"/>
</dbReference>
<evidence type="ECO:0000313" key="2">
    <source>
        <dbReference type="EMBL" id="KAA1089174.1"/>
    </source>
</evidence>
<name>A0A5B0NKZ5_PUCGR</name>
<feature type="signal peptide" evidence="1">
    <location>
        <begin position="1"/>
        <end position="20"/>
    </location>
</feature>
<feature type="chain" id="PRO_5023116795" evidence="1">
    <location>
        <begin position="21"/>
        <end position="129"/>
    </location>
</feature>
<dbReference type="AlphaFoldDB" id="A0A5B0NKZ5"/>
<accession>A0A5B0NKZ5</accession>
<sequence length="129" mass="14937">MQLSNILCAFHLLNCYVILAYPTLHSKTLEKREIEGFSADTQHQHLQKRMEGSSKNPTYGEFLAFVHEVGSTDQEIKSTREKYNSLALQAEIQDTMLEKIDAISERFDANVKFEESDKRLKELQDKARK</sequence>
<evidence type="ECO:0000256" key="1">
    <source>
        <dbReference type="SAM" id="SignalP"/>
    </source>
</evidence>
<keyword evidence="1" id="KW-0732">Signal</keyword>
<evidence type="ECO:0000313" key="3">
    <source>
        <dbReference type="Proteomes" id="UP000324748"/>
    </source>
</evidence>
<comment type="caution">
    <text evidence="2">The sequence shown here is derived from an EMBL/GenBank/DDBJ whole genome shotgun (WGS) entry which is preliminary data.</text>
</comment>
<protein>
    <submittedName>
        <fullName evidence="2">Uncharacterized protein</fullName>
    </submittedName>
</protein>
<proteinExistence type="predicted"/>
<organism evidence="2 3">
    <name type="scientific">Puccinia graminis f. sp. tritici</name>
    <dbReference type="NCBI Taxonomy" id="56615"/>
    <lineage>
        <taxon>Eukaryota</taxon>
        <taxon>Fungi</taxon>
        <taxon>Dikarya</taxon>
        <taxon>Basidiomycota</taxon>
        <taxon>Pucciniomycotina</taxon>
        <taxon>Pucciniomycetes</taxon>
        <taxon>Pucciniales</taxon>
        <taxon>Pucciniaceae</taxon>
        <taxon>Puccinia</taxon>
    </lineage>
</organism>
<keyword evidence="3" id="KW-1185">Reference proteome</keyword>
<dbReference type="Proteomes" id="UP000324748">
    <property type="component" value="Unassembled WGS sequence"/>
</dbReference>
<reference evidence="2 3" key="1">
    <citation type="submission" date="2019-05" db="EMBL/GenBank/DDBJ databases">
        <title>Emergence of the Ug99 lineage of the wheat stem rust pathogen through somatic hybridization.</title>
        <authorList>
            <person name="Li F."/>
            <person name="Upadhyaya N.M."/>
            <person name="Sperschneider J."/>
            <person name="Matny O."/>
            <person name="Nguyen-Phuc H."/>
            <person name="Mago R."/>
            <person name="Raley C."/>
            <person name="Miller M.E."/>
            <person name="Silverstein K.A.T."/>
            <person name="Henningsen E."/>
            <person name="Hirsch C.D."/>
            <person name="Visser B."/>
            <person name="Pretorius Z.A."/>
            <person name="Steffenson B.J."/>
            <person name="Schwessinger B."/>
            <person name="Dodds P.N."/>
            <person name="Figueroa M."/>
        </authorList>
    </citation>
    <scope>NUCLEOTIDE SEQUENCE [LARGE SCALE GENOMIC DNA]</scope>
    <source>
        <strain evidence="2">21-0</strain>
    </source>
</reference>
<gene>
    <name evidence="2" type="ORF">PGT21_009169</name>
</gene>